<dbReference type="AlphaFoldDB" id="A0A0F4IXC9"/>
<keyword evidence="2" id="KW-1185">Reference proteome</keyword>
<dbReference type="Pfam" id="PF13384">
    <property type="entry name" value="HTH_23"/>
    <property type="match status" value="1"/>
</dbReference>
<name>A0A0F4IXC9_9ACTN</name>
<comment type="caution">
    <text evidence="1">The sequence shown here is derived from an EMBL/GenBank/DDBJ whole genome shotgun (WGS) entry which is preliminary data.</text>
</comment>
<proteinExistence type="predicted"/>
<dbReference type="EMBL" id="JZWV01000983">
    <property type="protein sequence ID" value="KJY26103.1"/>
    <property type="molecule type" value="Genomic_DNA"/>
</dbReference>
<evidence type="ECO:0000313" key="2">
    <source>
        <dbReference type="Proteomes" id="UP000033551"/>
    </source>
</evidence>
<accession>A0A0F4IXC9</accession>
<feature type="non-terminal residue" evidence="1">
    <location>
        <position position="80"/>
    </location>
</feature>
<protein>
    <submittedName>
        <fullName evidence="1">Uncharacterized protein</fullName>
    </submittedName>
</protein>
<sequence>MARVRHWHTGIHQLRARGWTISAIADRLGRDRKTVRHDLTTDLDQILASARERRPNGHINRFKPYLQQRFRGGATNAAAL</sequence>
<reference evidence="1 2" key="1">
    <citation type="submission" date="2015-02" db="EMBL/GenBank/DDBJ databases">
        <authorList>
            <person name="Ju K.-S."/>
            <person name="Doroghazi J.R."/>
            <person name="Metcalf W."/>
        </authorList>
    </citation>
    <scope>NUCLEOTIDE SEQUENCE [LARGE SCALE GENOMIC DNA]</scope>
    <source>
        <strain evidence="1 2">NRRL ISP-5550</strain>
    </source>
</reference>
<dbReference type="Gene3D" id="1.10.10.60">
    <property type="entry name" value="Homeodomain-like"/>
    <property type="match status" value="1"/>
</dbReference>
<dbReference type="RefSeq" id="WP_045950920.1">
    <property type="nucleotide sequence ID" value="NZ_JZWV01000983.1"/>
</dbReference>
<dbReference type="Proteomes" id="UP000033551">
    <property type="component" value="Unassembled WGS sequence"/>
</dbReference>
<gene>
    <name evidence="1" type="ORF">VR44_30865</name>
</gene>
<evidence type="ECO:0000313" key="1">
    <source>
        <dbReference type="EMBL" id="KJY26103.1"/>
    </source>
</evidence>
<organism evidence="1 2">
    <name type="scientific">Streptomyces katrae</name>
    <dbReference type="NCBI Taxonomy" id="68223"/>
    <lineage>
        <taxon>Bacteria</taxon>
        <taxon>Bacillati</taxon>
        <taxon>Actinomycetota</taxon>
        <taxon>Actinomycetes</taxon>
        <taxon>Kitasatosporales</taxon>
        <taxon>Streptomycetaceae</taxon>
        <taxon>Streptomyces</taxon>
    </lineage>
</organism>